<accession>A0ABS1U5R8</accession>
<dbReference type="RefSeq" id="WP_202833129.1">
    <property type="nucleotide sequence ID" value="NZ_JAETWB010000009.1"/>
</dbReference>
<gene>
    <name evidence="2" type="ORF">JMJ56_17870</name>
</gene>
<proteinExistence type="predicted"/>
<dbReference type="EMBL" id="JAETWB010000009">
    <property type="protein sequence ID" value="MBL6079890.1"/>
    <property type="molecule type" value="Genomic_DNA"/>
</dbReference>
<evidence type="ECO:0000313" key="3">
    <source>
        <dbReference type="Proteomes" id="UP000660885"/>
    </source>
</evidence>
<dbReference type="InterPro" id="IPR041129">
    <property type="entry name" value="CdiI_2"/>
</dbReference>
<organism evidence="2 3">
    <name type="scientific">Belnapia arida</name>
    <dbReference type="NCBI Taxonomy" id="2804533"/>
    <lineage>
        <taxon>Bacteria</taxon>
        <taxon>Pseudomonadati</taxon>
        <taxon>Pseudomonadota</taxon>
        <taxon>Alphaproteobacteria</taxon>
        <taxon>Acetobacterales</taxon>
        <taxon>Roseomonadaceae</taxon>
        <taxon>Belnapia</taxon>
    </lineage>
</organism>
<evidence type="ECO:0000259" key="1">
    <source>
        <dbReference type="Pfam" id="PF18593"/>
    </source>
</evidence>
<feature type="domain" description="CdiI immunity protein" evidence="1">
    <location>
        <begin position="5"/>
        <end position="91"/>
    </location>
</feature>
<name>A0ABS1U5R8_9PROT</name>
<comment type="caution">
    <text evidence="2">The sequence shown here is derived from an EMBL/GenBank/DDBJ whole genome shotgun (WGS) entry which is preliminary data.</text>
</comment>
<keyword evidence="3" id="KW-1185">Reference proteome</keyword>
<reference evidence="2 3" key="1">
    <citation type="submission" date="2021-01" db="EMBL/GenBank/DDBJ databases">
        <title>Belnapia mucosa sp. nov. and Belnapia arida sp. nov., isolated from the Tabernas Desert (Almeria, Spain).</title>
        <authorList>
            <person name="Molina-Menor E."/>
            <person name="Vidal-Verdu A."/>
            <person name="Calonge A."/>
            <person name="Satari L."/>
            <person name="Pereto J."/>
            <person name="Porcar M."/>
        </authorList>
    </citation>
    <scope>NUCLEOTIDE SEQUENCE [LARGE SCALE GENOMIC DNA]</scope>
    <source>
        <strain evidence="2 3">T18</strain>
    </source>
</reference>
<sequence>MSALYPRLAGFIQAWFHQDCDLDGDDAEIMGTVRRATAAAERTALAAELRRFLADHPGSLADAAFLRHLEPDIDPSANGQSTAGWLREILRLLEQP</sequence>
<dbReference type="Proteomes" id="UP000660885">
    <property type="component" value="Unassembled WGS sequence"/>
</dbReference>
<dbReference type="Pfam" id="PF18593">
    <property type="entry name" value="CdiI_2"/>
    <property type="match status" value="1"/>
</dbReference>
<evidence type="ECO:0000313" key="2">
    <source>
        <dbReference type="EMBL" id="MBL6079890.1"/>
    </source>
</evidence>
<protein>
    <recommendedName>
        <fullName evidence="1">CdiI immunity protein domain-containing protein</fullName>
    </recommendedName>
</protein>